<evidence type="ECO:0000256" key="13">
    <source>
        <dbReference type="ARBA" id="ARBA00049744"/>
    </source>
</evidence>
<dbReference type="InterPro" id="IPR007867">
    <property type="entry name" value="GMC_OxRtase_C"/>
</dbReference>
<dbReference type="PANTHER" id="PTHR47470">
    <property type="entry name" value="CHOLESTEROL OXIDASE"/>
    <property type="match status" value="1"/>
</dbReference>
<evidence type="ECO:0000256" key="11">
    <source>
        <dbReference type="ARBA" id="ARBA00049645"/>
    </source>
</evidence>
<keyword evidence="6" id="KW-0443">Lipid metabolism</keyword>
<protein>
    <recommendedName>
        <fullName evidence="13">Cholesterol oxidase</fullName>
        <ecNumber evidence="12">1.1.3.6</ecNumber>
        <ecNumber evidence="10">5.3.3.1</ecNumber>
    </recommendedName>
    <alternativeName>
        <fullName evidence="14">Cholesterol isomerase</fullName>
    </alternativeName>
</protein>
<evidence type="ECO:0000256" key="9">
    <source>
        <dbReference type="ARBA" id="ARBA00023235"/>
    </source>
</evidence>
<dbReference type="GO" id="GO:0004769">
    <property type="term" value="F:steroid Delta-isomerase activity"/>
    <property type="evidence" value="ECO:0007669"/>
    <property type="project" value="UniProtKB-EC"/>
</dbReference>
<evidence type="ECO:0000256" key="12">
    <source>
        <dbReference type="ARBA" id="ARBA00049723"/>
    </source>
</evidence>
<evidence type="ECO:0000256" key="5">
    <source>
        <dbReference type="ARBA" id="ARBA00023002"/>
    </source>
</evidence>
<accession>A0A6J6PUI4</accession>
<evidence type="ECO:0000256" key="8">
    <source>
        <dbReference type="ARBA" id="ARBA00023221"/>
    </source>
</evidence>
<keyword evidence="8" id="KW-0753">Steroid metabolism</keyword>
<gene>
    <name evidence="16" type="ORF">UFOPK2579_01005</name>
</gene>
<keyword evidence="2" id="KW-0153">Cholesterol metabolism</keyword>
<keyword evidence="3" id="KW-0285">Flavoprotein</keyword>
<comment type="pathway">
    <text evidence="11">Steroid metabolism; cholesterol degradation.</text>
</comment>
<evidence type="ECO:0000256" key="3">
    <source>
        <dbReference type="ARBA" id="ARBA00022630"/>
    </source>
</evidence>
<dbReference type="AlphaFoldDB" id="A0A6J6PUI4"/>
<dbReference type="InterPro" id="IPR052542">
    <property type="entry name" value="Cholesterol_Oxidase"/>
</dbReference>
<sequence length="229" mass="24592">MGLGMATMTDPVPGRHRMLVMAEQMWRGRRDLPRLHSPRHWSEQTIGLLVMQNLDNSLTTYTRPRRLGRGRVMTTRQGIGEPNPTHIPAANVVGRQVAARMDGIPGAGWTEMFDIPTTGHFLGGCPIGVDAASGVVDPYHRLHGHPGLHVIDGSTVAANLGVNPSLTITAMAERACSLWPNLGDTDPRPALGADYVRLPAVAPRSPVVPASAPGALRRPVPVEIRSTTP</sequence>
<evidence type="ECO:0000259" key="15">
    <source>
        <dbReference type="Pfam" id="PF05199"/>
    </source>
</evidence>
<keyword evidence="4" id="KW-0274">FAD</keyword>
<dbReference type="InterPro" id="IPR036188">
    <property type="entry name" value="FAD/NAD-bd_sf"/>
</dbReference>
<evidence type="ECO:0000256" key="14">
    <source>
        <dbReference type="ARBA" id="ARBA00049778"/>
    </source>
</evidence>
<keyword evidence="9" id="KW-0413">Isomerase</keyword>
<evidence type="ECO:0000256" key="1">
    <source>
        <dbReference type="ARBA" id="ARBA00001974"/>
    </source>
</evidence>
<dbReference type="EC" id="1.1.3.6" evidence="12"/>
<dbReference type="GO" id="GO:0008203">
    <property type="term" value="P:cholesterol metabolic process"/>
    <property type="evidence" value="ECO:0007669"/>
    <property type="project" value="UniProtKB-KW"/>
</dbReference>
<proteinExistence type="predicted"/>
<name>A0A6J6PUI4_9ZZZZ</name>
<evidence type="ECO:0000256" key="6">
    <source>
        <dbReference type="ARBA" id="ARBA00023098"/>
    </source>
</evidence>
<evidence type="ECO:0000256" key="10">
    <source>
        <dbReference type="ARBA" id="ARBA00038856"/>
    </source>
</evidence>
<evidence type="ECO:0000256" key="2">
    <source>
        <dbReference type="ARBA" id="ARBA00022548"/>
    </source>
</evidence>
<dbReference type="Pfam" id="PF05199">
    <property type="entry name" value="GMC_oxred_C"/>
    <property type="match status" value="1"/>
</dbReference>
<keyword evidence="7" id="KW-1207">Sterol metabolism</keyword>
<evidence type="ECO:0000256" key="7">
    <source>
        <dbReference type="ARBA" id="ARBA00023166"/>
    </source>
</evidence>
<dbReference type="EC" id="5.3.3.1" evidence="10"/>
<evidence type="ECO:0000256" key="4">
    <source>
        <dbReference type="ARBA" id="ARBA00022827"/>
    </source>
</evidence>
<organism evidence="16">
    <name type="scientific">freshwater metagenome</name>
    <dbReference type="NCBI Taxonomy" id="449393"/>
    <lineage>
        <taxon>unclassified sequences</taxon>
        <taxon>metagenomes</taxon>
        <taxon>ecological metagenomes</taxon>
    </lineage>
</organism>
<evidence type="ECO:0000313" key="16">
    <source>
        <dbReference type="EMBL" id="CAB4702439.1"/>
    </source>
</evidence>
<feature type="domain" description="Glucose-methanol-choline oxidoreductase C-terminal" evidence="15">
    <location>
        <begin position="117"/>
        <end position="172"/>
    </location>
</feature>
<keyword evidence="5" id="KW-0560">Oxidoreductase</keyword>
<dbReference type="Gene3D" id="3.50.50.60">
    <property type="entry name" value="FAD/NAD(P)-binding domain"/>
    <property type="match status" value="1"/>
</dbReference>
<dbReference type="EMBL" id="CAEZXR010000099">
    <property type="protein sequence ID" value="CAB4702439.1"/>
    <property type="molecule type" value="Genomic_DNA"/>
</dbReference>
<dbReference type="PANTHER" id="PTHR47470:SF1">
    <property type="entry name" value="FAD-DEPENDENT OXIDOREDUCTASE 2 FAD BINDING DOMAIN-CONTAINING PROTEIN"/>
    <property type="match status" value="1"/>
</dbReference>
<reference evidence="16" key="1">
    <citation type="submission" date="2020-05" db="EMBL/GenBank/DDBJ databases">
        <authorList>
            <person name="Chiriac C."/>
            <person name="Salcher M."/>
            <person name="Ghai R."/>
            <person name="Kavagutti S V."/>
        </authorList>
    </citation>
    <scope>NUCLEOTIDE SEQUENCE</scope>
</reference>
<dbReference type="SUPFAM" id="SSF51905">
    <property type="entry name" value="FAD/NAD(P)-binding domain"/>
    <property type="match status" value="1"/>
</dbReference>
<dbReference type="GO" id="GO:0016995">
    <property type="term" value="F:cholesterol oxidase activity"/>
    <property type="evidence" value="ECO:0007669"/>
    <property type="project" value="UniProtKB-EC"/>
</dbReference>
<comment type="cofactor">
    <cofactor evidence="1">
        <name>FAD</name>
        <dbReference type="ChEBI" id="CHEBI:57692"/>
    </cofactor>
</comment>